<reference evidence="1" key="1">
    <citation type="submission" date="2014-09" db="EMBL/GenBank/DDBJ databases">
        <authorList>
            <person name="Magalhaes I.L.F."/>
            <person name="Oliveira U."/>
            <person name="Santos F.R."/>
            <person name="Vidigal T.H.D.A."/>
            <person name="Brescovit A.D."/>
            <person name="Santos A.J."/>
        </authorList>
    </citation>
    <scope>NUCLEOTIDE SEQUENCE</scope>
    <source>
        <tissue evidence="1">Shoot tissue taken approximately 20 cm above the soil surface</tissue>
    </source>
</reference>
<name>A0A0A9GD77_ARUDO</name>
<reference evidence="1" key="2">
    <citation type="journal article" date="2015" name="Data Brief">
        <title>Shoot transcriptome of the giant reed, Arundo donax.</title>
        <authorList>
            <person name="Barrero R.A."/>
            <person name="Guerrero F.D."/>
            <person name="Moolhuijzen P."/>
            <person name="Goolsby J.A."/>
            <person name="Tidwell J."/>
            <person name="Bellgard S.E."/>
            <person name="Bellgard M.I."/>
        </authorList>
    </citation>
    <scope>NUCLEOTIDE SEQUENCE</scope>
    <source>
        <tissue evidence="1">Shoot tissue taken approximately 20 cm above the soil surface</tissue>
    </source>
</reference>
<accession>A0A0A9GD77</accession>
<proteinExistence type="predicted"/>
<dbReference type="AlphaFoldDB" id="A0A0A9GD77"/>
<evidence type="ECO:0000313" key="1">
    <source>
        <dbReference type="EMBL" id="JAE21414.1"/>
    </source>
</evidence>
<organism evidence="1">
    <name type="scientific">Arundo donax</name>
    <name type="common">Giant reed</name>
    <name type="synonym">Donax arundinaceus</name>
    <dbReference type="NCBI Taxonomy" id="35708"/>
    <lineage>
        <taxon>Eukaryota</taxon>
        <taxon>Viridiplantae</taxon>
        <taxon>Streptophyta</taxon>
        <taxon>Embryophyta</taxon>
        <taxon>Tracheophyta</taxon>
        <taxon>Spermatophyta</taxon>
        <taxon>Magnoliopsida</taxon>
        <taxon>Liliopsida</taxon>
        <taxon>Poales</taxon>
        <taxon>Poaceae</taxon>
        <taxon>PACMAD clade</taxon>
        <taxon>Arundinoideae</taxon>
        <taxon>Arundineae</taxon>
        <taxon>Arundo</taxon>
    </lineage>
</organism>
<protein>
    <submittedName>
        <fullName evidence="1">Uncharacterized protein</fullName>
    </submittedName>
</protein>
<sequence>MDVAAPVWHLSLYGSQSLHPERCVRRCIRSKVSLVRCKVS</sequence>
<dbReference type="EMBL" id="GBRH01176482">
    <property type="protein sequence ID" value="JAE21414.1"/>
    <property type="molecule type" value="Transcribed_RNA"/>
</dbReference>